<feature type="compositionally biased region" description="Basic and acidic residues" evidence="1">
    <location>
        <begin position="181"/>
        <end position="204"/>
    </location>
</feature>
<dbReference type="AlphaFoldDB" id="A0A482V6R9"/>
<gene>
    <name evidence="3" type="ORF">BDFB_013443</name>
</gene>
<keyword evidence="2" id="KW-0812">Transmembrane</keyword>
<dbReference type="Proteomes" id="UP000292052">
    <property type="component" value="Unassembled WGS sequence"/>
</dbReference>
<evidence type="ECO:0000256" key="1">
    <source>
        <dbReference type="SAM" id="MobiDB-lite"/>
    </source>
</evidence>
<protein>
    <submittedName>
        <fullName evidence="3">Uncharacterized protein</fullName>
    </submittedName>
</protein>
<keyword evidence="2" id="KW-1133">Transmembrane helix</keyword>
<comment type="caution">
    <text evidence="3">The sequence shown here is derived from an EMBL/GenBank/DDBJ whole genome shotgun (WGS) entry which is preliminary data.</text>
</comment>
<feature type="region of interest" description="Disordered" evidence="1">
    <location>
        <begin position="127"/>
        <end position="204"/>
    </location>
</feature>
<feature type="transmembrane region" description="Helical" evidence="2">
    <location>
        <begin position="32"/>
        <end position="52"/>
    </location>
</feature>
<dbReference type="STRING" id="1661398.A0A482V6R9"/>
<keyword evidence="4" id="KW-1185">Reference proteome</keyword>
<organism evidence="3 4">
    <name type="scientific">Asbolus verrucosus</name>
    <name type="common">Desert ironclad beetle</name>
    <dbReference type="NCBI Taxonomy" id="1661398"/>
    <lineage>
        <taxon>Eukaryota</taxon>
        <taxon>Metazoa</taxon>
        <taxon>Ecdysozoa</taxon>
        <taxon>Arthropoda</taxon>
        <taxon>Hexapoda</taxon>
        <taxon>Insecta</taxon>
        <taxon>Pterygota</taxon>
        <taxon>Neoptera</taxon>
        <taxon>Endopterygota</taxon>
        <taxon>Coleoptera</taxon>
        <taxon>Polyphaga</taxon>
        <taxon>Cucujiformia</taxon>
        <taxon>Tenebrionidae</taxon>
        <taxon>Pimeliinae</taxon>
        <taxon>Asbolus</taxon>
    </lineage>
</organism>
<sequence>MTSTGILPTYQRFINGVPVPFSRRSFRAREKYVIFSVFVTFGLICFGTFFFLPEFRGTNGTAESVYKMYDQIKRAGPELLIPPPPHLEDSREAPRLMRHEDDVRADPHLLDDRQKLRAKIEQDGELKVLERPGVRRSSSTARPDQPDENAAREDVGDIPQEAGVVTVPPAISDRYPVVSNGEDKDPAARERRSKVKEVSDGTVT</sequence>
<keyword evidence="2" id="KW-0472">Membrane</keyword>
<evidence type="ECO:0000313" key="4">
    <source>
        <dbReference type="Proteomes" id="UP000292052"/>
    </source>
</evidence>
<accession>A0A482V6R9</accession>
<evidence type="ECO:0000256" key="2">
    <source>
        <dbReference type="SAM" id="Phobius"/>
    </source>
</evidence>
<dbReference type="EMBL" id="QDEB01133162">
    <property type="protein sequence ID" value="RZB38857.1"/>
    <property type="molecule type" value="Genomic_DNA"/>
</dbReference>
<name>A0A482V6R9_ASBVE</name>
<reference evidence="3 4" key="1">
    <citation type="submission" date="2017-03" db="EMBL/GenBank/DDBJ databases">
        <title>Genome of the blue death feigning beetle - Asbolus verrucosus.</title>
        <authorList>
            <person name="Rider S.D."/>
        </authorList>
    </citation>
    <scope>NUCLEOTIDE SEQUENCE [LARGE SCALE GENOMIC DNA]</scope>
    <source>
        <strain evidence="3">Butters</strain>
        <tissue evidence="3">Head and leg muscle</tissue>
    </source>
</reference>
<dbReference type="OrthoDB" id="6590397at2759"/>
<proteinExistence type="predicted"/>
<evidence type="ECO:0000313" key="3">
    <source>
        <dbReference type="EMBL" id="RZB38857.1"/>
    </source>
</evidence>